<reference evidence="2 3" key="1">
    <citation type="submission" date="2016-02" db="EMBL/GenBank/DDBJ databases">
        <title>Biosynthesis of antibiotic leucinostatins and their inhibition on Phytophthora in bio-control Purpureocillium lilacinum.</title>
        <authorList>
            <person name="Wang G."/>
            <person name="Liu Z."/>
            <person name="Lin R."/>
            <person name="Li E."/>
            <person name="Mao Z."/>
            <person name="Ling J."/>
            <person name="Yin W."/>
            <person name="Xie B."/>
        </authorList>
    </citation>
    <scope>NUCLEOTIDE SEQUENCE [LARGE SCALE GENOMIC DNA]</scope>
    <source>
        <strain evidence="2">PLFJ-1</strain>
    </source>
</reference>
<dbReference type="Proteomes" id="UP000078340">
    <property type="component" value="Unassembled WGS sequence"/>
</dbReference>
<proteinExistence type="predicted"/>
<dbReference type="EMBL" id="LSBI01000003">
    <property type="protein sequence ID" value="OAQ91551.1"/>
    <property type="molecule type" value="Genomic_DNA"/>
</dbReference>
<name>A0A179HPT0_PURLI</name>
<evidence type="ECO:0000313" key="3">
    <source>
        <dbReference type="Proteomes" id="UP000078340"/>
    </source>
</evidence>
<gene>
    <name evidence="2" type="ORF">VFPFJ_03291</name>
</gene>
<feature type="compositionally biased region" description="Polar residues" evidence="1">
    <location>
        <begin position="53"/>
        <end position="62"/>
    </location>
</feature>
<evidence type="ECO:0000313" key="2">
    <source>
        <dbReference type="EMBL" id="OAQ91551.1"/>
    </source>
</evidence>
<dbReference type="AlphaFoldDB" id="A0A179HPT0"/>
<feature type="region of interest" description="Disordered" evidence="1">
    <location>
        <begin position="89"/>
        <end position="114"/>
    </location>
</feature>
<feature type="region of interest" description="Disordered" evidence="1">
    <location>
        <begin position="27"/>
        <end position="62"/>
    </location>
</feature>
<sequence>MQSPSCSARPSFGVCWLAVQGGDVDARRSISKNGSQDPRPQTAWPGRPWTQKPKASSETTASLKMAKPLVALRSKRAATAHTVALSYRPASRNGAKSKTSIDGNRGGAEKGIRASMAIV</sequence>
<comment type="caution">
    <text evidence="2">The sequence shown here is derived from an EMBL/GenBank/DDBJ whole genome shotgun (WGS) entry which is preliminary data.</text>
</comment>
<evidence type="ECO:0000256" key="1">
    <source>
        <dbReference type="SAM" id="MobiDB-lite"/>
    </source>
</evidence>
<accession>A0A179HPT0</accession>
<organism evidence="2 3">
    <name type="scientific">Purpureocillium lilacinum</name>
    <name type="common">Paecilomyces lilacinus</name>
    <dbReference type="NCBI Taxonomy" id="33203"/>
    <lineage>
        <taxon>Eukaryota</taxon>
        <taxon>Fungi</taxon>
        <taxon>Dikarya</taxon>
        <taxon>Ascomycota</taxon>
        <taxon>Pezizomycotina</taxon>
        <taxon>Sordariomycetes</taxon>
        <taxon>Hypocreomycetidae</taxon>
        <taxon>Hypocreales</taxon>
        <taxon>Ophiocordycipitaceae</taxon>
        <taxon>Purpureocillium</taxon>
    </lineage>
</organism>
<protein>
    <submittedName>
        <fullName evidence="2">Uncharacterized protein</fullName>
    </submittedName>
</protein>